<dbReference type="OrthoDB" id="195658at2759"/>
<accession>A0A9W7DX71</accession>
<sequence length="249" mass="26649">MAFHQPLASDTPSSNFARHPILGAIVWLFGGKEDQDQKLSKNLTGSTINNSSEDSLSGHSSGGSSENMNKRKGAGFKRTNNIRGLGDNGRRMSWSDESGQNLVEVFDLSKQNLKKSSNDSVNSLDKPVKSAMKRSTSTLGGAVPSQFNEMALSSMSPSSAYESTDVVCSLPKTGDRVISPAQQYFNKNNPSIPKSSKSGQVSPQWGWYISTTPPVQQMFEKEVPKKAKGGKGAEPGKSGLAMALGQGEE</sequence>
<keyword evidence="3" id="KW-1185">Reference proteome</keyword>
<feature type="region of interest" description="Disordered" evidence="1">
    <location>
        <begin position="38"/>
        <end position="95"/>
    </location>
</feature>
<evidence type="ECO:0000256" key="1">
    <source>
        <dbReference type="SAM" id="MobiDB-lite"/>
    </source>
</evidence>
<dbReference type="EMBL" id="BRXY01000051">
    <property type="protein sequence ID" value="GMH58158.1"/>
    <property type="molecule type" value="Genomic_DNA"/>
</dbReference>
<feature type="compositionally biased region" description="Low complexity" evidence="1">
    <location>
        <begin position="51"/>
        <end position="65"/>
    </location>
</feature>
<proteinExistence type="predicted"/>
<protein>
    <submittedName>
        <fullName evidence="2">Uncharacterized protein</fullName>
    </submittedName>
</protein>
<reference evidence="3" key="1">
    <citation type="journal article" date="2023" name="Commun. Biol.">
        <title>Genome analysis of Parmales, the sister group of diatoms, reveals the evolutionary specialization of diatoms from phago-mixotrophs to photoautotrophs.</title>
        <authorList>
            <person name="Ban H."/>
            <person name="Sato S."/>
            <person name="Yoshikawa S."/>
            <person name="Yamada K."/>
            <person name="Nakamura Y."/>
            <person name="Ichinomiya M."/>
            <person name="Sato N."/>
            <person name="Blanc-Mathieu R."/>
            <person name="Endo H."/>
            <person name="Kuwata A."/>
            <person name="Ogata H."/>
        </authorList>
    </citation>
    <scope>NUCLEOTIDE SEQUENCE [LARGE SCALE GENOMIC DNA]</scope>
    <source>
        <strain evidence="3">NIES 3701</strain>
    </source>
</reference>
<evidence type="ECO:0000313" key="2">
    <source>
        <dbReference type="EMBL" id="GMH58158.1"/>
    </source>
</evidence>
<dbReference type="AlphaFoldDB" id="A0A9W7DX71"/>
<organism evidence="2 3">
    <name type="scientific">Triparma strigata</name>
    <dbReference type="NCBI Taxonomy" id="1606541"/>
    <lineage>
        <taxon>Eukaryota</taxon>
        <taxon>Sar</taxon>
        <taxon>Stramenopiles</taxon>
        <taxon>Ochrophyta</taxon>
        <taxon>Bolidophyceae</taxon>
        <taxon>Parmales</taxon>
        <taxon>Triparmaceae</taxon>
        <taxon>Triparma</taxon>
    </lineage>
</organism>
<comment type="caution">
    <text evidence="2">The sequence shown here is derived from an EMBL/GenBank/DDBJ whole genome shotgun (WGS) entry which is preliminary data.</text>
</comment>
<name>A0A9W7DX71_9STRA</name>
<feature type="compositionally biased region" description="Polar residues" evidence="1">
    <location>
        <begin position="40"/>
        <end position="50"/>
    </location>
</feature>
<feature type="region of interest" description="Disordered" evidence="1">
    <location>
        <begin position="223"/>
        <end position="249"/>
    </location>
</feature>
<evidence type="ECO:0000313" key="3">
    <source>
        <dbReference type="Proteomes" id="UP001165085"/>
    </source>
</evidence>
<gene>
    <name evidence="2" type="ORF">TrST_g4524</name>
</gene>
<dbReference type="Proteomes" id="UP001165085">
    <property type="component" value="Unassembled WGS sequence"/>
</dbReference>